<dbReference type="Pfam" id="PF20032">
    <property type="entry name" value="ADYC"/>
    <property type="match status" value="1"/>
</dbReference>
<evidence type="ECO:0000313" key="2">
    <source>
        <dbReference type="EMBL" id="KYF49825.1"/>
    </source>
</evidence>
<accession>A0A150P2T5</accession>
<dbReference type="Proteomes" id="UP000075604">
    <property type="component" value="Unassembled WGS sequence"/>
</dbReference>
<evidence type="ECO:0000313" key="3">
    <source>
        <dbReference type="Proteomes" id="UP000075604"/>
    </source>
</evidence>
<sequence length="336" mass="35925">MGLTLLSIAGLACGAGTLGLSTLPGDRPLAAPGGHEAPRLPLKRQLTERPVHKKVNPQGPSYRGGGLENFWYFYAPGNEAPPQALPATVVGYLDEVGDVQVTLTPAVVNSCVTSGEVRVYDVSVQTSDAGAFDPCLGQDYIPGPEDVCTKEQRSQLHGRAIAVPGAWDEKSGKYYEHRGEDKKVFTLACMTGIAAKCVNWGYPPWGSLDGKPLSDYYAACIRAARAEYSPGISYTREGTLIDVYDRLAIEQPSASQLSLQVEAAWGKGGPLCISAPRFPACEADPDVKALPACNEAAISWERRAQWPGDVLLVTRSTHDNVATGGICPKDPLRRSL</sequence>
<gene>
    <name evidence="2" type="ORF">BE04_44240</name>
</gene>
<organism evidence="2 3">
    <name type="scientific">Sorangium cellulosum</name>
    <name type="common">Polyangium cellulosum</name>
    <dbReference type="NCBI Taxonomy" id="56"/>
    <lineage>
        <taxon>Bacteria</taxon>
        <taxon>Pseudomonadati</taxon>
        <taxon>Myxococcota</taxon>
        <taxon>Polyangia</taxon>
        <taxon>Polyangiales</taxon>
        <taxon>Polyangiaceae</taxon>
        <taxon>Sorangium</taxon>
    </lineage>
</organism>
<reference evidence="2 3" key="1">
    <citation type="submission" date="2014-02" db="EMBL/GenBank/DDBJ databases">
        <title>The small core and large imbalanced accessory genome model reveals a collaborative survival strategy of Sorangium cellulosum strains in nature.</title>
        <authorList>
            <person name="Han K."/>
            <person name="Peng R."/>
            <person name="Blom J."/>
            <person name="Li Y.-Z."/>
        </authorList>
    </citation>
    <scope>NUCLEOTIDE SEQUENCE [LARGE SCALE GENOMIC DNA]</scope>
    <source>
        <strain evidence="2 3">So0157-18</strain>
    </source>
</reference>
<comment type="caution">
    <text evidence="2">The sequence shown here is derived from an EMBL/GenBank/DDBJ whole genome shotgun (WGS) entry which is preliminary data.</text>
</comment>
<protein>
    <recommendedName>
        <fullName evidence="1">ADYC domain-containing protein</fullName>
    </recommendedName>
</protein>
<name>A0A150P2T5_SORCE</name>
<proteinExistence type="predicted"/>
<dbReference type="AlphaFoldDB" id="A0A150P2T5"/>
<dbReference type="EMBL" id="JELX01004206">
    <property type="protein sequence ID" value="KYF49825.1"/>
    <property type="molecule type" value="Genomic_DNA"/>
</dbReference>
<evidence type="ECO:0000259" key="1">
    <source>
        <dbReference type="Pfam" id="PF20032"/>
    </source>
</evidence>
<feature type="domain" description="ADYC" evidence="1">
    <location>
        <begin position="98"/>
        <end position="278"/>
    </location>
</feature>
<dbReference type="InterPro" id="IPR045426">
    <property type="entry name" value="ADYC"/>
</dbReference>